<comment type="caution">
    <text evidence="11">The sequence shown here is derived from an EMBL/GenBank/DDBJ whole genome shotgun (WGS) entry which is preliminary data.</text>
</comment>
<comment type="subunit">
    <text evidence="9">Part of the signal recognition particle protein translocation system, which is composed of SRP and FtsY. SRP is a ribonucleoprotein composed of Ffh and a 4.5S RNA molecule.</text>
</comment>
<dbReference type="InterPro" id="IPR042101">
    <property type="entry name" value="SRP54_N_sf"/>
</dbReference>
<feature type="binding site" evidence="9">
    <location>
        <begin position="107"/>
        <end position="114"/>
    </location>
    <ligand>
        <name>GTP</name>
        <dbReference type="ChEBI" id="CHEBI:37565"/>
    </ligand>
</feature>
<dbReference type="SUPFAM" id="SSF52540">
    <property type="entry name" value="P-loop containing nucleoside triphosphate hydrolases"/>
    <property type="match status" value="1"/>
</dbReference>
<protein>
    <recommendedName>
        <fullName evidence="9">Signal recognition particle protein</fullName>
        <ecNumber evidence="9">3.6.5.4</ecNumber>
    </recommendedName>
    <alternativeName>
        <fullName evidence="9">Fifty-four homolog</fullName>
    </alternativeName>
</protein>
<dbReference type="HAMAP" id="MF_00306">
    <property type="entry name" value="SRP54"/>
    <property type="match status" value="1"/>
</dbReference>
<dbReference type="InterPro" id="IPR022941">
    <property type="entry name" value="SRP54"/>
</dbReference>
<sequence length="513" mass="56153">MFDTLTERLSGSLRNITGTSQLTEDNIKDTLREVRMALLEADVALPVAREFVAKVKEQALGQEVLKELQPGQAFVKIVYDELTEMMGAANQALEMTGKPPVVYLLAGLQGAGKTTTAGKLAKFLQEKQKKKVMLVSADVYRPAAINQLEFVANQVGAMFVPSSTTQRPIDIAHQAIEQAKRHYADILIIDTAGRLAIDDEMMNEIKELTAAVNPTETLFVVDSMTGQDAANTAKAFNDALPLTGVILTKTDGDARGGAALSVRAITGKPIKFLGRGEKLEALELFHPERIAQRILGMGDVLSLVEEVESKIDREQAERMAKKLQKGGEFDLEDLLNQFQQMKNLGGMAGFLDKMPGMGGADLQKAMEEAKPEEKVKEMEALIHSMTPFERQNPDKITPSRKRRIAAGSGKQIQDVNRLLKQHKQMAKMMKMISRPDGIGKMMKAVQGLAKGMSGGGPLFGGANNAGQSGMNEAQMRQSMADLGLNPNSMPSMEEMQKQIKAMEGQFPNFKKRF</sequence>
<evidence type="ECO:0000313" key="11">
    <source>
        <dbReference type="EMBL" id="MFL1731565.1"/>
    </source>
</evidence>
<keyword evidence="5 9" id="KW-0342">GTP-binding</keyword>
<dbReference type="InterPro" id="IPR003593">
    <property type="entry name" value="AAA+_ATPase"/>
</dbReference>
<dbReference type="InterPro" id="IPR004780">
    <property type="entry name" value="SRP"/>
</dbReference>
<evidence type="ECO:0000256" key="5">
    <source>
        <dbReference type="ARBA" id="ARBA00023134"/>
    </source>
</evidence>
<dbReference type="InterPro" id="IPR004125">
    <property type="entry name" value="Signal_recog_particle_SRP54_M"/>
</dbReference>
<organism evidence="11 12">
    <name type="scientific">Moraxella oculi</name>
    <dbReference type="NCBI Taxonomy" id="2940516"/>
    <lineage>
        <taxon>Bacteria</taxon>
        <taxon>Pseudomonadati</taxon>
        <taxon>Pseudomonadota</taxon>
        <taxon>Gammaproteobacteria</taxon>
        <taxon>Moraxellales</taxon>
        <taxon>Moraxellaceae</taxon>
        <taxon>Moraxella</taxon>
    </lineage>
</organism>
<dbReference type="SMART" id="SM00382">
    <property type="entry name" value="AAA"/>
    <property type="match status" value="1"/>
</dbReference>
<keyword evidence="9" id="KW-0963">Cytoplasm</keyword>
<dbReference type="Proteomes" id="UP001624684">
    <property type="component" value="Unassembled WGS sequence"/>
</dbReference>
<gene>
    <name evidence="9 11" type="primary">ffh</name>
    <name evidence="11" type="ORF">ACJHVH_00915</name>
</gene>
<dbReference type="Pfam" id="PF02978">
    <property type="entry name" value="SRP_SPB"/>
    <property type="match status" value="1"/>
</dbReference>
<dbReference type="CDD" id="cd18539">
    <property type="entry name" value="SRP_G"/>
    <property type="match status" value="1"/>
</dbReference>
<dbReference type="PANTHER" id="PTHR11564">
    <property type="entry name" value="SIGNAL RECOGNITION PARTICLE 54K PROTEIN SRP54"/>
    <property type="match status" value="1"/>
</dbReference>
<keyword evidence="4 9" id="KW-0694">RNA-binding</keyword>
<dbReference type="PROSITE" id="PS00300">
    <property type="entry name" value="SRP54"/>
    <property type="match status" value="1"/>
</dbReference>
<evidence type="ECO:0000256" key="8">
    <source>
        <dbReference type="ARBA" id="ARBA00048027"/>
    </source>
</evidence>
<reference evidence="11 12" key="1">
    <citation type="submission" date="2024-11" db="EMBL/GenBank/DDBJ databases">
        <title>First Report of Moraxella oculi in Brazil in an Infectious Bovine Keratoconjunctivitis Outbreak.</title>
        <authorList>
            <person name="Carvalho C.V."/>
            <person name="Domingues R."/>
            <person name="Coutinho C."/>
            <person name="Honorio N.T.B.S."/>
            <person name="Faza D.R.L.R."/>
            <person name="Carvalho W.A."/>
            <person name="Machado A.B.F."/>
            <person name="Martins M.F."/>
            <person name="Gaspar E.B."/>
        </authorList>
    </citation>
    <scope>NUCLEOTIDE SEQUENCE [LARGE SCALE GENOMIC DNA]</scope>
    <source>
        <strain evidence="11 12">2117LE</strain>
    </source>
</reference>
<dbReference type="SMART" id="SM00962">
    <property type="entry name" value="SRP54"/>
    <property type="match status" value="1"/>
</dbReference>
<dbReference type="PANTHER" id="PTHR11564:SF5">
    <property type="entry name" value="SIGNAL RECOGNITION PARTICLE SUBUNIT SRP54"/>
    <property type="match status" value="1"/>
</dbReference>
<proteinExistence type="inferred from homology"/>
<dbReference type="InterPro" id="IPR000897">
    <property type="entry name" value="SRP54_GTPase_dom"/>
</dbReference>
<evidence type="ECO:0000256" key="7">
    <source>
        <dbReference type="ARBA" id="ARBA00023274"/>
    </source>
</evidence>
<evidence type="ECO:0000256" key="6">
    <source>
        <dbReference type="ARBA" id="ARBA00023135"/>
    </source>
</evidence>
<dbReference type="InterPro" id="IPR036891">
    <property type="entry name" value="Signal_recog_part_SRP54_M_sf"/>
</dbReference>
<comment type="similarity">
    <text evidence="1 9">Belongs to the GTP-binding SRP family. SRP54 subfamily.</text>
</comment>
<comment type="subcellular location">
    <subcellularLocation>
        <location evidence="9">Cytoplasm</location>
    </subcellularLocation>
    <text evidence="9">The SRP-RNC complex is targeted to the cytoplasmic membrane.</text>
</comment>
<comment type="function">
    <text evidence="9">Involved in targeting and insertion of nascent membrane proteins into the cytoplasmic membrane. Binds to the hydrophobic signal sequence of the ribosome-nascent chain (RNC) as it emerges from the ribosomes. The SRP-RNC complex is then targeted to the cytoplasmic membrane where it interacts with the SRP receptor FtsY. Interaction with FtsY leads to the transfer of the RNC complex to the Sec translocase for insertion into the membrane, the hydrolysis of GTP by both Ffh and FtsY, and the dissociation of the SRP-FtsY complex into the individual components.</text>
</comment>
<dbReference type="EMBL" id="JBJJXE010000001">
    <property type="protein sequence ID" value="MFL1731565.1"/>
    <property type="molecule type" value="Genomic_DNA"/>
</dbReference>
<comment type="catalytic activity">
    <reaction evidence="8 9">
        <text>GTP + H2O = GDP + phosphate + H(+)</text>
        <dbReference type="Rhea" id="RHEA:19669"/>
        <dbReference type="ChEBI" id="CHEBI:15377"/>
        <dbReference type="ChEBI" id="CHEBI:15378"/>
        <dbReference type="ChEBI" id="CHEBI:37565"/>
        <dbReference type="ChEBI" id="CHEBI:43474"/>
        <dbReference type="ChEBI" id="CHEBI:58189"/>
        <dbReference type="EC" id="3.6.5.4"/>
    </reaction>
</comment>
<dbReference type="SMART" id="SM00963">
    <property type="entry name" value="SRP54_N"/>
    <property type="match status" value="1"/>
</dbReference>
<evidence type="ECO:0000259" key="10">
    <source>
        <dbReference type="PROSITE" id="PS00300"/>
    </source>
</evidence>
<evidence type="ECO:0000256" key="1">
    <source>
        <dbReference type="ARBA" id="ARBA00005450"/>
    </source>
</evidence>
<dbReference type="EC" id="3.6.5.4" evidence="9"/>
<keyword evidence="7 9" id="KW-0687">Ribonucleoprotein</keyword>
<feature type="binding site" evidence="9">
    <location>
        <begin position="248"/>
        <end position="251"/>
    </location>
    <ligand>
        <name>GTP</name>
        <dbReference type="ChEBI" id="CHEBI:37565"/>
    </ligand>
</feature>
<evidence type="ECO:0000256" key="2">
    <source>
        <dbReference type="ARBA" id="ARBA00022741"/>
    </source>
</evidence>
<feature type="domain" description="SRP54-type proteins GTP-binding" evidence="10">
    <location>
        <begin position="269"/>
        <end position="282"/>
    </location>
</feature>
<dbReference type="RefSeq" id="WP_407068430.1">
    <property type="nucleotide sequence ID" value="NZ_JBJJXE010000001.1"/>
</dbReference>
<evidence type="ECO:0000256" key="3">
    <source>
        <dbReference type="ARBA" id="ARBA00022801"/>
    </source>
</evidence>
<dbReference type="Pfam" id="PF00448">
    <property type="entry name" value="SRP54"/>
    <property type="match status" value="1"/>
</dbReference>
<dbReference type="Gene3D" id="1.10.260.30">
    <property type="entry name" value="Signal recognition particle, SRP54 subunit, M-domain"/>
    <property type="match status" value="1"/>
</dbReference>
<dbReference type="SUPFAM" id="SSF47446">
    <property type="entry name" value="Signal peptide-binding domain"/>
    <property type="match status" value="1"/>
</dbReference>
<name>A0ABW8U8G8_9GAMM</name>
<accession>A0ABW8U8G8</accession>
<evidence type="ECO:0000256" key="9">
    <source>
        <dbReference type="HAMAP-Rule" id="MF_00306"/>
    </source>
</evidence>
<dbReference type="InterPro" id="IPR013822">
    <property type="entry name" value="Signal_recog_particl_SRP54_hlx"/>
</dbReference>
<keyword evidence="3 9" id="KW-0378">Hydrolase</keyword>
<dbReference type="NCBIfam" id="TIGR00959">
    <property type="entry name" value="ffh"/>
    <property type="match status" value="1"/>
</dbReference>
<keyword evidence="2 9" id="KW-0547">Nucleotide-binding</keyword>
<dbReference type="InterPro" id="IPR027417">
    <property type="entry name" value="P-loop_NTPase"/>
</dbReference>
<dbReference type="Gene3D" id="3.40.50.300">
    <property type="entry name" value="P-loop containing nucleotide triphosphate hydrolases"/>
    <property type="match status" value="1"/>
</dbReference>
<comment type="domain">
    <text evidence="9">Composed of three domains: the N-terminal N domain, which is responsible for interactions with the ribosome, the central G domain, which binds GTP, and the C-terminal M domain, which binds the RNA and the signal sequence of the RNC.</text>
</comment>
<feature type="binding site" evidence="9">
    <location>
        <begin position="190"/>
        <end position="194"/>
    </location>
    <ligand>
        <name>GTP</name>
        <dbReference type="ChEBI" id="CHEBI:37565"/>
    </ligand>
</feature>
<dbReference type="Gene3D" id="1.20.120.140">
    <property type="entry name" value="Signal recognition particle SRP54, nucleotide-binding domain"/>
    <property type="match status" value="1"/>
</dbReference>
<keyword evidence="12" id="KW-1185">Reference proteome</keyword>
<evidence type="ECO:0000313" key="12">
    <source>
        <dbReference type="Proteomes" id="UP001624684"/>
    </source>
</evidence>
<evidence type="ECO:0000256" key="4">
    <source>
        <dbReference type="ARBA" id="ARBA00022884"/>
    </source>
</evidence>
<keyword evidence="6 9" id="KW-0733">Signal recognition particle</keyword>
<dbReference type="Pfam" id="PF02881">
    <property type="entry name" value="SRP54_N"/>
    <property type="match status" value="1"/>
</dbReference>